<evidence type="ECO:0000313" key="3">
    <source>
        <dbReference type="Proteomes" id="UP000602510"/>
    </source>
</evidence>
<sequence length="74" mass="8486">MDILEAKRPELLCSGCGAHVGILLLKDVINFQLIKSVLGKARSLTKFVKKRRALLKRFRKTQVTFSQHNNTSYR</sequence>
<dbReference type="EMBL" id="WSZM01000443">
    <property type="protein sequence ID" value="KAF4032993.1"/>
    <property type="molecule type" value="Genomic_DNA"/>
</dbReference>
<proteinExistence type="predicted"/>
<name>A0A833SG16_PHYIN</name>
<keyword evidence="3" id="KW-1185">Reference proteome</keyword>
<protein>
    <submittedName>
        <fullName evidence="1">Uncharacterized protein</fullName>
    </submittedName>
</protein>
<dbReference type="Proteomes" id="UP000602510">
    <property type="component" value="Unassembled WGS sequence"/>
</dbReference>
<comment type="caution">
    <text evidence="1">The sequence shown here is derived from an EMBL/GenBank/DDBJ whole genome shotgun (WGS) entry which is preliminary data.</text>
</comment>
<dbReference type="Proteomes" id="UP000704712">
    <property type="component" value="Unassembled WGS sequence"/>
</dbReference>
<evidence type="ECO:0000313" key="2">
    <source>
        <dbReference type="EMBL" id="KAF4136545.1"/>
    </source>
</evidence>
<dbReference type="AlphaFoldDB" id="A0A833SG16"/>
<accession>A0A833SG16</accession>
<dbReference type="EMBL" id="JAACNO010001931">
    <property type="protein sequence ID" value="KAF4136545.1"/>
    <property type="molecule type" value="Genomic_DNA"/>
</dbReference>
<evidence type="ECO:0000313" key="1">
    <source>
        <dbReference type="EMBL" id="KAF4032993.1"/>
    </source>
</evidence>
<reference evidence="1" key="1">
    <citation type="submission" date="2020-04" db="EMBL/GenBank/DDBJ databases">
        <title>Hybrid Assembly of Korean Phytophthora infestans isolates.</title>
        <authorList>
            <person name="Prokchorchik M."/>
            <person name="Lee Y."/>
            <person name="Seo J."/>
            <person name="Cho J.-H."/>
            <person name="Park Y.-E."/>
            <person name="Jang D.-C."/>
            <person name="Im J.-S."/>
            <person name="Choi J.-G."/>
            <person name="Park H.-J."/>
            <person name="Lee G.-B."/>
            <person name="Lee Y.-G."/>
            <person name="Hong S.-Y."/>
            <person name="Cho K."/>
            <person name="Sohn K.H."/>
        </authorList>
    </citation>
    <scope>NUCLEOTIDE SEQUENCE</scope>
    <source>
        <strain evidence="1">KR_1_A1</strain>
        <strain evidence="2">KR_2_A2</strain>
    </source>
</reference>
<organism evidence="1 3">
    <name type="scientific">Phytophthora infestans</name>
    <name type="common">Potato late blight agent</name>
    <name type="synonym">Botrytis infestans</name>
    <dbReference type="NCBI Taxonomy" id="4787"/>
    <lineage>
        <taxon>Eukaryota</taxon>
        <taxon>Sar</taxon>
        <taxon>Stramenopiles</taxon>
        <taxon>Oomycota</taxon>
        <taxon>Peronosporomycetes</taxon>
        <taxon>Peronosporales</taxon>
        <taxon>Peronosporaceae</taxon>
        <taxon>Phytophthora</taxon>
    </lineage>
</organism>
<gene>
    <name evidence="1" type="ORF">GN244_ATG15099</name>
    <name evidence="2" type="ORF">GN958_ATG14220</name>
</gene>